<comment type="caution">
    <text evidence="1">The sequence shown here is derived from an EMBL/GenBank/DDBJ whole genome shotgun (WGS) entry which is preliminary data.</text>
</comment>
<gene>
    <name evidence="1" type="ORF">RS130_19120</name>
</gene>
<dbReference type="Proteomes" id="UP001247805">
    <property type="component" value="Unassembled WGS sequence"/>
</dbReference>
<proteinExistence type="predicted"/>
<keyword evidence="2" id="KW-1185">Reference proteome</keyword>
<sequence length="522" mass="59742">MLSSTHFKARSEPIAFSIGSLVWGPILLSFSDWVIDKTIAAGSACILCLMREAEVFAPLIETRLKQRNVSNINVKKLYASRKSTFWPSINIESDTWFEDLLYILVQRRGYTVDDFYRDFLLKPDGMLQSHAEVLLRNADGLYYQGQNLLKQLTEVARKNSQTVKQNIAMQKELFIRYYAHNIGDNFENCTVVDLGNGGTIQHQIELILNTKSAANLLLYSSQRIYRYASTTHYRSFLDAKTDVRDLRLLFSRSPECIEPFLVGDCGTTLGYENDEVGSPIVADALVENSNSVQDFMCGVEKYFLTHYELGFGCIEIQQVIPILYRYIQFPTKDESALFTRIFHQDNFGSNVAYPIVTATQLKDVEQYGVANFHLEFCQNFKLKIGKIHWPQAIITLLSEKFLIKQSGFMSMDTDNNVLSLVERLETEKWTHFSVYGAGLFFEKLLPYIEKADLHVEFLIDRKAEVCDQYTVSGYEVISLDTALKKGCKRILISSFAYKDEISRIIYEQSQKSPQGIVEVLSL</sequence>
<reference evidence="1 2" key="1">
    <citation type="submission" date="2023-10" db="EMBL/GenBank/DDBJ databases">
        <title>Glaciecola aquimarina strain GGW-M5 nov., isolated from a coastal seawater.</title>
        <authorList>
            <person name="Bayburt H."/>
            <person name="Kim J.M."/>
            <person name="Choi B.J."/>
            <person name="Jeon C.O."/>
        </authorList>
    </citation>
    <scope>NUCLEOTIDE SEQUENCE [LARGE SCALE GENOMIC DNA]</scope>
    <source>
        <strain evidence="1 2">KCTC 32108</strain>
    </source>
</reference>
<protein>
    <recommendedName>
        <fullName evidence="3">SIR2-like domain-containing protein</fullName>
    </recommendedName>
</protein>
<accession>A0ABU3T0B6</accession>
<evidence type="ECO:0008006" key="3">
    <source>
        <dbReference type="Google" id="ProtNLM"/>
    </source>
</evidence>
<organism evidence="1 2">
    <name type="scientific">Paraglaciecola aquimarina</name>
    <dbReference type="NCBI Taxonomy" id="1235557"/>
    <lineage>
        <taxon>Bacteria</taxon>
        <taxon>Pseudomonadati</taxon>
        <taxon>Pseudomonadota</taxon>
        <taxon>Gammaproteobacteria</taxon>
        <taxon>Alteromonadales</taxon>
        <taxon>Alteromonadaceae</taxon>
        <taxon>Paraglaciecola</taxon>
    </lineage>
</organism>
<dbReference type="RefSeq" id="WP_316027236.1">
    <property type="nucleotide sequence ID" value="NZ_JAWDIO010000002.1"/>
</dbReference>
<evidence type="ECO:0000313" key="1">
    <source>
        <dbReference type="EMBL" id="MDU0355709.1"/>
    </source>
</evidence>
<name>A0ABU3T0B6_9ALTE</name>
<dbReference type="EMBL" id="JAWDIO010000002">
    <property type="protein sequence ID" value="MDU0355709.1"/>
    <property type="molecule type" value="Genomic_DNA"/>
</dbReference>
<evidence type="ECO:0000313" key="2">
    <source>
        <dbReference type="Proteomes" id="UP001247805"/>
    </source>
</evidence>